<protein>
    <submittedName>
        <fullName evidence="3">Condensation domain-containing protein</fullName>
    </submittedName>
</protein>
<dbReference type="InterPro" id="IPR052058">
    <property type="entry name" value="Alcohol_O-acetyltransferase"/>
</dbReference>
<name>A0ABS9HSX5_9GAMM</name>
<evidence type="ECO:0000256" key="1">
    <source>
        <dbReference type="SAM" id="MobiDB-lite"/>
    </source>
</evidence>
<dbReference type="PANTHER" id="PTHR28037:SF1">
    <property type="entry name" value="ALCOHOL O-ACETYLTRANSFERASE 1-RELATED"/>
    <property type="match status" value="1"/>
</dbReference>
<dbReference type="InterPro" id="IPR001242">
    <property type="entry name" value="Condensation_dom"/>
</dbReference>
<comment type="caution">
    <text evidence="3">The sequence shown here is derived from an EMBL/GenBank/DDBJ whole genome shotgun (WGS) entry which is preliminary data.</text>
</comment>
<evidence type="ECO:0000313" key="3">
    <source>
        <dbReference type="EMBL" id="MCF7221621.1"/>
    </source>
</evidence>
<reference evidence="3 4" key="2">
    <citation type="submission" date="2022-01" db="EMBL/GenBank/DDBJ databases">
        <title>Lysobacter chinensis sp. nov., a bacterium isolated from cow dung compost.</title>
        <authorList>
            <person name="Liu Y."/>
        </authorList>
    </citation>
    <scope>NUCLEOTIDE SEQUENCE [LARGE SCALE GENOMIC DNA]</scope>
    <source>
        <strain evidence="3 4">TLK-CK17</strain>
    </source>
</reference>
<reference evidence="4" key="1">
    <citation type="submission" date="2022-01" db="EMBL/GenBank/DDBJ databases">
        <title>Lysobacter chinensis sp. nov., a bacterium isolated from cow dung compost.</title>
        <authorList>
            <person name="Zhou L.Y."/>
        </authorList>
    </citation>
    <scope>NUCLEOTIDE SEQUENCE [LARGE SCALE GENOMIC DNA]</scope>
    <source>
        <strain evidence="4">TLK-CK17</strain>
    </source>
</reference>
<dbReference type="InterPro" id="IPR023213">
    <property type="entry name" value="CAT-like_dom_sf"/>
</dbReference>
<proteinExistence type="predicted"/>
<dbReference type="PANTHER" id="PTHR28037">
    <property type="entry name" value="ALCOHOL O-ACETYLTRANSFERASE 1-RELATED"/>
    <property type="match status" value="1"/>
</dbReference>
<keyword evidence="4" id="KW-1185">Reference proteome</keyword>
<accession>A0ABS9HSX5</accession>
<evidence type="ECO:0000313" key="4">
    <source>
        <dbReference type="Proteomes" id="UP001430796"/>
    </source>
</evidence>
<dbReference type="Proteomes" id="UP001430796">
    <property type="component" value="Unassembled WGS sequence"/>
</dbReference>
<sequence>MKRPMTLFERGMYLGGRTPVAIVFPARIRGRLREERLRDALARVQARHPLLRCRVVPGDGGGRDDRPWFQLQERPAPVPLRIVERTGDEHWRHESRNEWKQPFDADLPLIRVTWLRGAETSELLLVCHHCICDGRSIIVLLRDILLLCGRPDQDIGTRTSLQPLEEILPEAVRRNARLRWRTRWKAALFALFIRCRRPRPALTYGGVYAIGWSLDRAATQSLAKRCKAERVTMFSALCAAFVAGFDAIADGRGGRRFAVPVDVRRFLPALDADGLFAMAPTIVLSPRAPRAGLPSDTEFWALARTLKADMDDRIDRLGPRVHENLVGMERLHAVFDRLIAYGQSRPSGDDVTLSWLGRLDLKQDHGDFHLEAVHSPTAMLAPTPANLVTMCGFDGALDFALTSDDRSLPVEQARTVRDGAMAALHAALSRPQPGTRTAEHPAPVVRETGHRNHGFSARGARSDPRAPDGLPPRQPPAVADALPHARREHADRAGPAPMESADPLPEANP</sequence>
<evidence type="ECO:0000259" key="2">
    <source>
        <dbReference type="Pfam" id="PF00668"/>
    </source>
</evidence>
<dbReference type="Gene3D" id="3.30.559.30">
    <property type="entry name" value="Nonribosomal peptide synthetase, condensation domain"/>
    <property type="match status" value="1"/>
</dbReference>
<organism evidence="3 4">
    <name type="scientific">Marilutibacter chinensis</name>
    <dbReference type="NCBI Taxonomy" id="2912247"/>
    <lineage>
        <taxon>Bacteria</taxon>
        <taxon>Pseudomonadati</taxon>
        <taxon>Pseudomonadota</taxon>
        <taxon>Gammaproteobacteria</taxon>
        <taxon>Lysobacterales</taxon>
        <taxon>Lysobacteraceae</taxon>
        <taxon>Marilutibacter</taxon>
    </lineage>
</organism>
<dbReference type="Pfam" id="PF00668">
    <property type="entry name" value="Condensation"/>
    <property type="match status" value="1"/>
</dbReference>
<reference evidence="3 4" key="3">
    <citation type="submission" date="2022-01" db="EMBL/GenBank/DDBJ databases">
        <authorList>
            <person name="Zhou L.Y."/>
        </authorList>
    </citation>
    <scope>NUCLEOTIDE SEQUENCE [LARGE SCALE GENOMIC DNA]</scope>
    <source>
        <strain evidence="3 4">TLK-CK17</strain>
    </source>
</reference>
<dbReference type="SUPFAM" id="SSF52777">
    <property type="entry name" value="CoA-dependent acyltransferases"/>
    <property type="match status" value="2"/>
</dbReference>
<feature type="region of interest" description="Disordered" evidence="1">
    <location>
        <begin position="427"/>
        <end position="509"/>
    </location>
</feature>
<feature type="domain" description="Condensation" evidence="2">
    <location>
        <begin position="27"/>
        <end position="241"/>
    </location>
</feature>
<dbReference type="Gene3D" id="3.30.559.10">
    <property type="entry name" value="Chloramphenicol acetyltransferase-like domain"/>
    <property type="match status" value="1"/>
</dbReference>
<feature type="compositionally biased region" description="Basic and acidic residues" evidence="1">
    <location>
        <begin position="483"/>
        <end position="492"/>
    </location>
</feature>
<gene>
    <name evidence="3" type="ORF">L3V18_07440</name>
</gene>
<dbReference type="EMBL" id="JAKJPO010000003">
    <property type="protein sequence ID" value="MCF7221621.1"/>
    <property type="molecule type" value="Genomic_DNA"/>
</dbReference>